<comment type="caution">
    <text evidence="2">The sequence shown here is derived from an EMBL/GenBank/DDBJ whole genome shotgun (WGS) entry which is preliminary data.</text>
</comment>
<proteinExistence type="predicted"/>
<dbReference type="Proteomes" id="UP000682982">
    <property type="component" value="Unassembled WGS sequence"/>
</dbReference>
<dbReference type="RefSeq" id="WP_212678389.1">
    <property type="nucleotide sequence ID" value="NZ_JAGSPK010000002.1"/>
</dbReference>
<evidence type="ECO:0000259" key="1">
    <source>
        <dbReference type="Pfam" id="PF14213"/>
    </source>
</evidence>
<dbReference type="InterPro" id="IPR025474">
    <property type="entry name" value="DUF4325"/>
</dbReference>
<evidence type="ECO:0000313" key="2">
    <source>
        <dbReference type="EMBL" id="MBR7792329.1"/>
    </source>
</evidence>
<sequence length="102" mass="11458">MTISTFKVQVVDLAPNLSTRPVGAMARDRLVQLLNDYSVIEVDFEHHSLTPSFADECIGRLAAVIGFEQFKQRIKLVNINASNRPLVKHVIVTRCQEGVLMH</sequence>
<gene>
    <name evidence="2" type="ORF">KDM87_06925</name>
</gene>
<dbReference type="EMBL" id="JAGSPK010000002">
    <property type="protein sequence ID" value="MBR7792329.1"/>
    <property type="molecule type" value="Genomic_DNA"/>
</dbReference>
<organism evidence="2 3">
    <name type="scientific">Undibacterium rivi</name>
    <dbReference type="NCBI Taxonomy" id="2828729"/>
    <lineage>
        <taxon>Bacteria</taxon>
        <taxon>Pseudomonadati</taxon>
        <taxon>Pseudomonadota</taxon>
        <taxon>Betaproteobacteria</taxon>
        <taxon>Burkholderiales</taxon>
        <taxon>Oxalobacteraceae</taxon>
        <taxon>Undibacterium</taxon>
    </lineage>
</organism>
<evidence type="ECO:0000313" key="3">
    <source>
        <dbReference type="Proteomes" id="UP000682982"/>
    </source>
</evidence>
<feature type="domain" description="DUF4325" evidence="1">
    <location>
        <begin position="28"/>
        <end position="82"/>
    </location>
</feature>
<accession>A0ABS5H0U6</accession>
<name>A0ABS5H0U6_9BURK</name>
<keyword evidence="3" id="KW-1185">Reference proteome</keyword>
<reference evidence="2 3" key="1">
    <citation type="submission" date="2021-04" db="EMBL/GenBank/DDBJ databases">
        <title>novel species isolated from subtropical streams in China.</title>
        <authorList>
            <person name="Lu H."/>
        </authorList>
    </citation>
    <scope>NUCLEOTIDE SEQUENCE [LARGE SCALE GENOMIC DNA]</scope>
    <source>
        <strain evidence="2 3">FT147W</strain>
    </source>
</reference>
<dbReference type="Pfam" id="PF14213">
    <property type="entry name" value="DUF4325"/>
    <property type="match status" value="1"/>
</dbReference>
<protein>
    <submittedName>
        <fullName evidence="2">STAS-like domain-containing protein</fullName>
    </submittedName>
</protein>